<dbReference type="Gene3D" id="1.10.3120.10">
    <property type="entry name" value="Trigger factor, C-terminal domain"/>
    <property type="match status" value="1"/>
</dbReference>
<dbReference type="Proteomes" id="UP000178783">
    <property type="component" value="Unassembled WGS sequence"/>
</dbReference>
<dbReference type="EC" id="5.2.1.8" evidence="3 9"/>
<dbReference type="NCBIfam" id="TIGR00115">
    <property type="entry name" value="tig"/>
    <property type="match status" value="1"/>
</dbReference>
<dbReference type="PANTHER" id="PTHR30560:SF3">
    <property type="entry name" value="TRIGGER FACTOR-LIKE PROTEIN TIG, CHLOROPLASTIC"/>
    <property type="match status" value="1"/>
</dbReference>
<dbReference type="InterPro" id="IPR005215">
    <property type="entry name" value="Trig_fac"/>
</dbReference>
<comment type="function">
    <text evidence="9">Involved in protein export. Acts as a chaperone by maintaining the newly synthesized protein in an open conformation. Functions as a peptidyl-prolyl cis-trans isomerase.</text>
</comment>
<comment type="catalytic activity">
    <reaction evidence="1 9">
        <text>[protein]-peptidylproline (omega=180) = [protein]-peptidylproline (omega=0)</text>
        <dbReference type="Rhea" id="RHEA:16237"/>
        <dbReference type="Rhea" id="RHEA-COMP:10747"/>
        <dbReference type="Rhea" id="RHEA-COMP:10748"/>
        <dbReference type="ChEBI" id="CHEBI:83833"/>
        <dbReference type="ChEBI" id="CHEBI:83834"/>
        <dbReference type="EC" id="5.2.1.8"/>
    </reaction>
</comment>
<dbReference type="InterPro" id="IPR008880">
    <property type="entry name" value="Trigger_fac_C"/>
</dbReference>
<dbReference type="SUPFAM" id="SSF109998">
    <property type="entry name" value="Triger factor/SurA peptide-binding domain-like"/>
    <property type="match status" value="1"/>
</dbReference>
<evidence type="ECO:0000256" key="9">
    <source>
        <dbReference type="HAMAP-Rule" id="MF_00303"/>
    </source>
</evidence>
<sequence>MNITKKNLDKSQIELTVEMTAEEFKPYTLRGAEKVSTDVKIEGFRPGKVPYDILKAKIGEMTILEEAAHIAIDKTADKAVRENVSEQIVGQPQINITKLAPDNPLEYKIVLTLLPEVKLGKYRDLKIKQAKAEVKDEEIEKLITELREMRASETIAEGEVKDGQRVILDIEIFLDKIPVEGGQGKGASVIMGKNYVIPGFDKHIIGAMKNDSREFSLPYPVKHHDKNLAGKLAEFRVKIKEIYDRRLPEVNDNFVKGFGLKSPDELRSNIKKSLAAEKESEEARRSDAALLDKIIGASKFGDLPDLLIKHEAEVMMSELEYGVKKQGGKLEDYLTHLKKTREQMILDIMPEAVKRVKISLIIRGIAKLEKISVSREEIQKVVDDIAKQYKDNQTVRERASSHAYHDYVENNLAGKKVMEKLREWNVVK</sequence>
<comment type="subcellular location">
    <subcellularLocation>
        <location evidence="9">Cytoplasm</location>
    </subcellularLocation>
    <text evidence="9">About half TF is bound to the ribosome near the polypeptide exit tunnel while the other half is free in the cytoplasm.</text>
</comment>
<keyword evidence="7 9" id="KW-0413">Isomerase</keyword>
<reference evidence="14 15" key="1">
    <citation type="journal article" date="2016" name="Nat. Commun.">
        <title>Thousands of microbial genomes shed light on interconnected biogeochemical processes in an aquifer system.</title>
        <authorList>
            <person name="Anantharaman K."/>
            <person name="Brown C.T."/>
            <person name="Hug L.A."/>
            <person name="Sharon I."/>
            <person name="Castelle C.J."/>
            <person name="Probst A.J."/>
            <person name="Thomas B.C."/>
            <person name="Singh A."/>
            <person name="Wilkins M.J."/>
            <person name="Karaoz U."/>
            <person name="Brodie E.L."/>
            <person name="Williams K.H."/>
            <person name="Hubbard S.S."/>
            <person name="Banfield J.F."/>
        </authorList>
    </citation>
    <scope>NUCLEOTIDE SEQUENCE [LARGE SCALE GENOMIC DNA]</scope>
</reference>
<evidence type="ECO:0000256" key="6">
    <source>
        <dbReference type="ARBA" id="ARBA00023186"/>
    </source>
</evidence>
<dbReference type="PIRSF" id="PIRSF003095">
    <property type="entry name" value="Trigger_factor"/>
    <property type="match status" value="1"/>
</dbReference>
<dbReference type="Pfam" id="PF05698">
    <property type="entry name" value="Trigger_C"/>
    <property type="match status" value="1"/>
</dbReference>
<feature type="domain" description="Trigger factor C-terminal" evidence="13">
    <location>
        <begin position="264"/>
        <end position="421"/>
    </location>
</feature>
<evidence type="ECO:0000256" key="10">
    <source>
        <dbReference type="SAM" id="Coils"/>
    </source>
</evidence>
<keyword evidence="9" id="KW-0131">Cell cycle</keyword>
<dbReference type="AlphaFoldDB" id="A0A1F5SAL4"/>
<evidence type="ECO:0000259" key="13">
    <source>
        <dbReference type="Pfam" id="PF05698"/>
    </source>
</evidence>
<dbReference type="SUPFAM" id="SSF102735">
    <property type="entry name" value="Trigger factor ribosome-binding domain"/>
    <property type="match status" value="1"/>
</dbReference>
<dbReference type="GO" id="GO:0005737">
    <property type="term" value="C:cytoplasm"/>
    <property type="evidence" value="ECO:0007669"/>
    <property type="project" value="UniProtKB-SubCell"/>
</dbReference>
<dbReference type="GO" id="GO:0015031">
    <property type="term" value="P:protein transport"/>
    <property type="evidence" value="ECO:0007669"/>
    <property type="project" value="UniProtKB-UniRule"/>
</dbReference>
<dbReference type="InterPro" id="IPR046357">
    <property type="entry name" value="PPIase_dom_sf"/>
</dbReference>
<feature type="coiled-coil region" evidence="10">
    <location>
        <begin position="125"/>
        <end position="152"/>
    </location>
</feature>
<proteinExistence type="inferred from homology"/>
<evidence type="ECO:0000313" key="15">
    <source>
        <dbReference type="Proteomes" id="UP000178783"/>
    </source>
</evidence>
<dbReference type="GO" id="GO:0003755">
    <property type="term" value="F:peptidyl-prolyl cis-trans isomerase activity"/>
    <property type="evidence" value="ECO:0007669"/>
    <property type="project" value="UniProtKB-UniRule"/>
</dbReference>
<organism evidence="14 15">
    <name type="scientific">Candidatus Falkowbacteria bacterium RIFCSPLOWO2_02_FULL_45_21</name>
    <dbReference type="NCBI Taxonomy" id="1797989"/>
    <lineage>
        <taxon>Bacteria</taxon>
        <taxon>Candidatus Falkowiibacteriota</taxon>
    </lineage>
</organism>
<evidence type="ECO:0000256" key="4">
    <source>
        <dbReference type="ARBA" id="ARBA00016902"/>
    </source>
</evidence>
<dbReference type="InterPro" id="IPR001179">
    <property type="entry name" value="PPIase_FKBP_dom"/>
</dbReference>
<keyword evidence="9" id="KW-0132">Cell division</keyword>
<evidence type="ECO:0000256" key="3">
    <source>
        <dbReference type="ARBA" id="ARBA00013194"/>
    </source>
</evidence>
<dbReference type="GO" id="GO:0051083">
    <property type="term" value="P:'de novo' cotranslational protein folding"/>
    <property type="evidence" value="ECO:0007669"/>
    <property type="project" value="TreeGrafter"/>
</dbReference>
<dbReference type="InterPro" id="IPR008881">
    <property type="entry name" value="Trigger_fac_ribosome-bd_bac"/>
</dbReference>
<comment type="similarity">
    <text evidence="2 9">Belongs to the FKBP-type PPIase family. Tig subfamily.</text>
</comment>
<keyword evidence="6 9" id="KW-0143">Chaperone</keyword>
<dbReference type="InterPro" id="IPR036611">
    <property type="entry name" value="Trigger_fac_ribosome-bd_sf"/>
</dbReference>
<dbReference type="EMBL" id="MFFW01000052">
    <property type="protein sequence ID" value="OGF23760.1"/>
    <property type="molecule type" value="Genomic_DNA"/>
</dbReference>
<keyword evidence="9" id="KW-0963">Cytoplasm</keyword>
<evidence type="ECO:0000256" key="7">
    <source>
        <dbReference type="ARBA" id="ARBA00023235"/>
    </source>
</evidence>
<comment type="caution">
    <text evidence="14">The sequence shown here is derived from an EMBL/GenBank/DDBJ whole genome shotgun (WGS) entry which is preliminary data.</text>
</comment>
<evidence type="ECO:0000256" key="5">
    <source>
        <dbReference type="ARBA" id="ARBA00023110"/>
    </source>
</evidence>
<dbReference type="InterPro" id="IPR037041">
    <property type="entry name" value="Trigger_fac_C_sf"/>
</dbReference>
<dbReference type="GO" id="GO:0043335">
    <property type="term" value="P:protein unfolding"/>
    <property type="evidence" value="ECO:0007669"/>
    <property type="project" value="TreeGrafter"/>
</dbReference>
<evidence type="ECO:0000313" key="14">
    <source>
        <dbReference type="EMBL" id="OGF23760.1"/>
    </source>
</evidence>
<dbReference type="GO" id="GO:0051301">
    <property type="term" value="P:cell division"/>
    <property type="evidence" value="ECO:0007669"/>
    <property type="project" value="UniProtKB-KW"/>
</dbReference>
<comment type="domain">
    <text evidence="9">Consists of 3 domains; the N-terminus binds the ribosome, the middle domain has PPIase activity, while the C-terminus has intrinsic chaperone activity on its own.</text>
</comment>
<dbReference type="GO" id="GO:0044183">
    <property type="term" value="F:protein folding chaperone"/>
    <property type="evidence" value="ECO:0007669"/>
    <property type="project" value="TreeGrafter"/>
</dbReference>
<protein>
    <recommendedName>
        <fullName evidence="4 9">Trigger factor</fullName>
        <shortName evidence="9">TF</shortName>
        <ecNumber evidence="3 9">5.2.1.8</ecNumber>
    </recommendedName>
    <alternativeName>
        <fullName evidence="8 9">PPIase</fullName>
    </alternativeName>
</protein>
<evidence type="ECO:0000259" key="11">
    <source>
        <dbReference type="Pfam" id="PF00254"/>
    </source>
</evidence>
<evidence type="ECO:0000259" key="12">
    <source>
        <dbReference type="Pfam" id="PF05697"/>
    </source>
</evidence>
<gene>
    <name evidence="9" type="primary">tig</name>
    <name evidence="14" type="ORF">A3H66_01325</name>
</gene>
<dbReference type="InterPro" id="IPR027304">
    <property type="entry name" value="Trigger_fact/SurA_dom_sf"/>
</dbReference>
<dbReference type="Gene3D" id="3.10.50.40">
    <property type="match status" value="1"/>
</dbReference>
<evidence type="ECO:0000256" key="8">
    <source>
        <dbReference type="ARBA" id="ARBA00029986"/>
    </source>
</evidence>
<dbReference type="GO" id="GO:0043022">
    <property type="term" value="F:ribosome binding"/>
    <property type="evidence" value="ECO:0007669"/>
    <property type="project" value="TreeGrafter"/>
</dbReference>
<dbReference type="Pfam" id="PF05697">
    <property type="entry name" value="Trigger_N"/>
    <property type="match status" value="1"/>
</dbReference>
<feature type="domain" description="Trigger factor ribosome-binding bacterial" evidence="12">
    <location>
        <begin position="1"/>
        <end position="146"/>
    </location>
</feature>
<keyword evidence="10" id="KW-0175">Coiled coil</keyword>
<name>A0A1F5SAL4_9BACT</name>
<feature type="domain" description="PPIase FKBP-type" evidence="11">
    <location>
        <begin position="159"/>
        <end position="239"/>
    </location>
</feature>
<evidence type="ECO:0000256" key="1">
    <source>
        <dbReference type="ARBA" id="ARBA00000971"/>
    </source>
</evidence>
<dbReference type="STRING" id="1797989.A3H66_01325"/>
<dbReference type="SUPFAM" id="SSF54534">
    <property type="entry name" value="FKBP-like"/>
    <property type="match status" value="1"/>
</dbReference>
<evidence type="ECO:0000256" key="2">
    <source>
        <dbReference type="ARBA" id="ARBA00005464"/>
    </source>
</evidence>
<dbReference type="Gene3D" id="3.30.70.1050">
    <property type="entry name" value="Trigger factor ribosome-binding domain"/>
    <property type="match status" value="1"/>
</dbReference>
<dbReference type="HAMAP" id="MF_00303">
    <property type="entry name" value="Trigger_factor_Tig"/>
    <property type="match status" value="1"/>
</dbReference>
<accession>A0A1F5SAL4</accession>
<dbReference type="PANTHER" id="PTHR30560">
    <property type="entry name" value="TRIGGER FACTOR CHAPERONE AND PEPTIDYL-PROLYL CIS/TRANS ISOMERASE"/>
    <property type="match status" value="1"/>
</dbReference>
<keyword evidence="5 9" id="KW-0697">Rotamase</keyword>
<dbReference type="Pfam" id="PF00254">
    <property type="entry name" value="FKBP_C"/>
    <property type="match status" value="1"/>
</dbReference>